<feature type="chain" id="PRO_5038700271" evidence="3">
    <location>
        <begin position="23"/>
        <end position="368"/>
    </location>
</feature>
<evidence type="ECO:0000256" key="3">
    <source>
        <dbReference type="SAM" id="SignalP"/>
    </source>
</evidence>
<sequence>MLRCLMLAASVVVVLLLPATMAEGESALSGDQIGRQRYGSLWDTASLCDRWVTYQECVSNRQCSGAARGCDEGDWRCERMYRANCECSCNDLPVAGLDHYDRWAECYRREECENKKEAHLRGCTHFDCRCSRAFLLEKCRCGCHQPGNVTSDQKGSTAPPTSNPAEPVTRSPPEPVTSSPAEPATSRTVNLVTSRSHMPVTSSTVNPVTSRSPMPVTSSTVAPVTTSPARPVTSSTAAAPVTDRPCCPSGCSMWDYGFVLLCACACVVCLCACVFARCTEGRDSKVRRGEPPPSYHRSHRREPSSVSYLPEPGVSLSSWADGTVRSEEADLVSYIEQATAEVRDAIIVSNTAWDPRSYSAQKWLPVQE</sequence>
<keyword evidence="2" id="KW-0472">Membrane</keyword>
<reference evidence="5" key="1">
    <citation type="submission" date="2025-08" db="UniProtKB">
        <authorList>
            <consortium name="RefSeq"/>
        </authorList>
    </citation>
    <scope>IDENTIFICATION</scope>
    <source>
        <tissue evidence="5">Whole organism</tissue>
    </source>
</reference>
<proteinExistence type="predicted"/>
<dbReference type="RefSeq" id="XP_026283323.2">
    <property type="nucleotide sequence ID" value="XM_026427538.2"/>
</dbReference>
<dbReference type="GeneID" id="113209828"/>
<evidence type="ECO:0000313" key="5">
    <source>
        <dbReference type="RefSeq" id="XP_026283323.2"/>
    </source>
</evidence>
<organism evidence="4 5">
    <name type="scientific">Frankliniella occidentalis</name>
    <name type="common">Western flower thrips</name>
    <name type="synonym">Euthrips occidentalis</name>
    <dbReference type="NCBI Taxonomy" id="133901"/>
    <lineage>
        <taxon>Eukaryota</taxon>
        <taxon>Metazoa</taxon>
        <taxon>Ecdysozoa</taxon>
        <taxon>Arthropoda</taxon>
        <taxon>Hexapoda</taxon>
        <taxon>Insecta</taxon>
        <taxon>Pterygota</taxon>
        <taxon>Neoptera</taxon>
        <taxon>Paraneoptera</taxon>
        <taxon>Thysanoptera</taxon>
        <taxon>Terebrantia</taxon>
        <taxon>Thripoidea</taxon>
        <taxon>Thripidae</taxon>
        <taxon>Frankliniella</taxon>
    </lineage>
</organism>
<feature type="compositionally biased region" description="Polar residues" evidence="1">
    <location>
        <begin position="149"/>
        <end position="164"/>
    </location>
</feature>
<keyword evidence="2" id="KW-0812">Transmembrane</keyword>
<keyword evidence="2" id="KW-1133">Transmembrane helix</keyword>
<accession>A0A6J1SR77</accession>
<evidence type="ECO:0000313" key="4">
    <source>
        <dbReference type="Proteomes" id="UP000504606"/>
    </source>
</evidence>
<feature type="compositionally biased region" description="Polar residues" evidence="1">
    <location>
        <begin position="176"/>
        <end position="211"/>
    </location>
</feature>
<feature type="signal peptide" evidence="3">
    <location>
        <begin position="1"/>
        <end position="22"/>
    </location>
</feature>
<feature type="region of interest" description="Disordered" evidence="1">
    <location>
        <begin position="283"/>
        <end position="309"/>
    </location>
</feature>
<feature type="compositionally biased region" description="Low complexity" evidence="1">
    <location>
        <begin position="212"/>
        <end position="229"/>
    </location>
</feature>
<keyword evidence="4" id="KW-1185">Reference proteome</keyword>
<gene>
    <name evidence="5" type="primary">LOC113209828</name>
</gene>
<feature type="transmembrane region" description="Helical" evidence="2">
    <location>
        <begin position="256"/>
        <end position="278"/>
    </location>
</feature>
<feature type="region of interest" description="Disordered" evidence="1">
    <location>
        <begin position="149"/>
        <end position="241"/>
    </location>
</feature>
<protein>
    <submittedName>
        <fullName evidence="5">Uncharacterized protein LOC113209828</fullName>
    </submittedName>
</protein>
<dbReference type="Proteomes" id="UP000504606">
    <property type="component" value="Unplaced"/>
</dbReference>
<name>A0A6J1SR77_FRAOC</name>
<evidence type="ECO:0000256" key="1">
    <source>
        <dbReference type="SAM" id="MobiDB-lite"/>
    </source>
</evidence>
<keyword evidence="3" id="KW-0732">Signal</keyword>
<evidence type="ECO:0000256" key="2">
    <source>
        <dbReference type="SAM" id="Phobius"/>
    </source>
</evidence>
<dbReference type="AlphaFoldDB" id="A0A6J1SR77"/>
<dbReference type="KEGG" id="foc:113209828"/>